<dbReference type="EMBL" id="CADCVI010000078">
    <property type="protein sequence ID" value="CAA9464056.1"/>
    <property type="molecule type" value="Genomic_DNA"/>
</dbReference>
<accession>A0A6J4R9I2</accession>
<evidence type="ECO:0000313" key="1">
    <source>
        <dbReference type="EMBL" id="CAA9464056.1"/>
    </source>
</evidence>
<gene>
    <name evidence="1" type="ORF">AVDCRST_MAG25-1274</name>
</gene>
<proteinExistence type="predicted"/>
<protein>
    <submittedName>
        <fullName evidence="1">Uncharacterized protein</fullName>
    </submittedName>
</protein>
<sequence>MAERRRSRRGPFHPAQLFIMTIVCNNDIHRVVYAAGSSQAPVVFCVSWITTAARDTEQDVVMTRNREGYGASRVW</sequence>
<reference evidence="1" key="1">
    <citation type="submission" date="2020-02" db="EMBL/GenBank/DDBJ databases">
        <authorList>
            <person name="Meier V. D."/>
        </authorList>
    </citation>
    <scope>NUCLEOTIDE SEQUENCE</scope>
    <source>
        <strain evidence="1">AVDCRST_MAG25</strain>
    </source>
</reference>
<name>A0A6J4R9I2_9ACTN</name>
<organism evidence="1">
    <name type="scientific">uncultured Rubrobacteraceae bacterium</name>
    <dbReference type="NCBI Taxonomy" id="349277"/>
    <lineage>
        <taxon>Bacteria</taxon>
        <taxon>Bacillati</taxon>
        <taxon>Actinomycetota</taxon>
        <taxon>Rubrobacteria</taxon>
        <taxon>Rubrobacterales</taxon>
        <taxon>Rubrobacteraceae</taxon>
        <taxon>environmental samples</taxon>
    </lineage>
</organism>
<dbReference type="AlphaFoldDB" id="A0A6J4R9I2"/>